<feature type="short sequence motif" description="HXTX 2" evidence="2">
    <location>
        <begin position="119"/>
        <end position="122"/>
    </location>
</feature>
<feature type="active site" description="Proton donor" evidence="2">
    <location>
        <position position="36"/>
    </location>
</feature>
<dbReference type="Proteomes" id="UP000186559">
    <property type="component" value="Chromosome"/>
</dbReference>
<dbReference type="SUPFAM" id="SSF55144">
    <property type="entry name" value="LigT-like"/>
    <property type="match status" value="1"/>
</dbReference>
<dbReference type="EC" id="3.1.4.58" evidence="2"/>
<gene>
    <name evidence="3" type="ORF">Ga0080559_TMP1196</name>
</gene>
<dbReference type="GO" id="GO:0008664">
    <property type="term" value="F:RNA 2',3'-cyclic 3'-phosphodiesterase activity"/>
    <property type="evidence" value="ECO:0007669"/>
    <property type="project" value="UniProtKB-EC"/>
</dbReference>
<evidence type="ECO:0000256" key="2">
    <source>
        <dbReference type="HAMAP-Rule" id="MF_01940"/>
    </source>
</evidence>
<dbReference type="Gene3D" id="3.90.1140.10">
    <property type="entry name" value="Cyclic phosphodiesterase"/>
    <property type="match status" value="1"/>
</dbReference>
<dbReference type="GO" id="GO:0004113">
    <property type="term" value="F:2',3'-cyclic-nucleotide 3'-phosphodiesterase activity"/>
    <property type="evidence" value="ECO:0007669"/>
    <property type="project" value="InterPro"/>
</dbReference>
<evidence type="ECO:0000313" key="3">
    <source>
        <dbReference type="EMBL" id="APX21992.1"/>
    </source>
</evidence>
<keyword evidence="4" id="KW-1185">Reference proteome</keyword>
<dbReference type="OrthoDB" id="9793819at2"/>
<sequence>MRCFLALPIPEPLVPPLLDAQETVPVGRPVPEENLHVTLAFLDEQPDFVLAELDAALSARRLRSCALALDGLSSFGGRRVKLLAAQVVPEPALVALRDEVLRAVRAAGIDLPRERFRPHVTLIRFGKGLRPEDRSRFEAGVARVVSLTSRPEPVTSLRLVGSTLTAEGPLYETLADYPLEA</sequence>
<reference evidence="3 4" key="1">
    <citation type="submission" date="2016-03" db="EMBL/GenBank/DDBJ databases">
        <title>Deep-sea bacteria in the southern Pacific.</title>
        <authorList>
            <person name="Tang K."/>
        </authorList>
    </citation>
    <scope>NUCLEOTIDE SEQUENCE [LARGE SCALE GENOMIC DNA]</scope>
    <source>
        <strain evidence="3 4">JLT2016</strain>
    </source>
</reference>
<dbReference type="RefSeq" id="WP_076622495.1">
    <property type="nucleotide sequence ID" value="NZ_BMEW01000003.1"/>
</dbReference>
<accession>A0A1U7D1I8</accession>
<dbReference type="Pfam" id="PF13563">
    <property type="entry name" value="2_5_RNA_ligase2"/>
    <property type="match status" value="1"/>
</dbReference>
<dbReference type="AlphaFoldDB" id="A0A1U7D1I8"/>
<comment type="catalytic activity">
    <reaction evidence="2">
        <text>a 3'-end 2',3'-cyclophospho-ribonucleotide-RNA + H2O = a 3'-end 2'-phospho-ribonucleotide-RNA + H(+)</text>
        <dbReference type="Rhea" id="RHEA:11828"/>
        <dbReference type="Rhea" id="RHEA-COMP:10464"/>
        <dbReference type="Rhea" id="RHEA-COMP:17353"/>
        <dbReference type="ChEBI" id="CHEBI:15377"/>
        <dbReference type="ChEBI" id="CHEBI:15378"/>
        <dbReference type="ChEBI" id="CHEBI:83064"/>
        <dbReference type="ChEBI" id="CHEBI:173113"/>
        <dbReference type="EC" id="3.1.4.58"/>
    </reaction>
</comment>
<evidence type="ECO:0000313" key="4">
    <source>
        <dbReference type="Proteomes" id="UP000186559"/>
    </source>
</evidence>
<keyword evidence="1 2" id="KW-0378">Hydrolase</keyword>
<evidence type="ECO:0000256" key="1">
    <source>
        <dbReference type="ARBA" id="ARBA00022801"/>
    </source>
</evidence>
<dbReference type="NCBIfam" id="TIGR02258">
    <property type="entry name" value="2_5_ligase"/>
    <property type="match status" value="1"/>
</dbReference>
<keyword evidence="3" id="KW-0436">Ligase</keyword>
<dbReference type="GO" id="GO:0016874">
    <property type="term" value="F:ligase activity"/>
    <property type="evidence" value="ECO:0007669"/>
    <property type="project" value="UniProtKB-KW"/>
</dbReference>
<dbReference type="KEGG" id="tpro:Ga0080559_TMP1196"/>
<dbReference type="InterPro" id="IPR004175">
    <property type="entry name" value="RNA_CPDase"/>
</dbReference>
<dbReference type="InterPro" id="IPR009097">
    <property type="entry name" value="Cyclic_Pdiesterase"/>
</dbReference>
<feature type="active site" description="Proton acceptor" evidence="2">
    <location>
        <position position="119"/>
    </location>
</feature>
<comment type="function">
    <text evidence="2">Hydrolyzes RNA 2',3'-cyclic phosphodiester to an RNA 2'-phosphomonoester.</text>
</comment>
<dbReference type="HAMAP" id="MF_01940">
    <property type="entry name" value="RNA_CPDase"/>
    <property type="match status" value="1"/>
</dbReference>
<dbReference type="STRING" id="1229727.Ga0080559_TMP1196"/>
<organism evidence="3 4">
    <name type="scientific">Salipiger profundus</name>
    <dbReference type="NCBI Taxonomy" id="1229727"/>
    <lineage>
        <taxon>Bacteria</taxon>
        <taxon>Pseudomonadati</taxon>
        <taxon>Pseudomonadota</taxon>
        <taxon>Alphaproteobacteria</taxon>
        <taxon>Rhodobacterales</taxon>
        <taxon>Roseobacteraceae</taxon>
        <taxon>Salipiger</taxon>
    </lineage>
</organism>
<name>A0A1U7D1I8_9RHOB</name>
<comment type="similarity">
    <text evidence="2">Belongs to the 2H phosphoesterase superfamily. ThpR family.</text>
</comment>
<dbReference type="EMBL" id="CP014796">
    <property type="protein sequence ID" value="APX21992.1"/>
    <property type="molecule type" value="Genomic_DNA"/>
</dbReference>
<feature type="short sequence motif" description="HXTX 1" evidence="2">
    <location>
        <begin position="36"/>
        <end position="39"/>
    </location>
</feature>
<protein>
    <recommendedName>
        <fullName evidence="2">RNA 2',3'-cyclic phosphodiesterase</fullName>
        <shortName evidence="2">RNA 2',3'-CPDase</shortName>
        <ecNumber evidence="2">3.1.4.58</ecNumber>
    </recommendedName>
</protein>
<dbReference type="PANTHER" id="PTHR35561:SF1">
    <property type="entry name" value="RNA 2',3'-CYCLIC PHOSPHODIESTERASE"/>
    <property type="match status" value="1"/>
</dbReference>
<proteinExistence type="inferred from homology"/>
<dbReference type="PANTHER" id="PTHR35561">
    <property type="entry name" value="RNA 2',3'-CYCLIC PHOSPHODIESTERASE"/>
    <property type="match status" value="1"/>
</dbReference>